<keyword evidence="4 6" id="KW-0067">ATP-binding</keyword>
<dbReference type="InterPro" id="IPR027417">
    <property type="entry name" value="P-loop_NTPase"/>
</dbReference>
<comment type="similarity">
    <text evidence="1">Belongs to the ABC transporter superfamily.</text>
</comment>
<protein>
    <submittedName>
        <fullName evidence="6">ABC-2 type transport system ATP-binding protein</fullName>
    </submittedName>
</protein>
<dbReference type="EMBL" id="FNCN01000011">
    <property type="protein sequence ID" value="SDH08526.1"/>
    <property type="molecule type" value="Genomic_DNA"/>
</dbReference>
<dbReference type="SUPFAM" id="SSF52540">
    <property type="entry name" value="P-loop containing nucleoside triphosphate hydrolases"/>
    <property type="match status" value="1"/>
</dbReference>
<reference evidence="6 7" key="1">
    <citation type="submission" date="2016-10" db="EMBL/GenBank/DDBJ databases">
        <authorList>
            <person name="de Groot N.N."/>
        </authorList>
    </citation>
    <scope>NUCLEOTIDE SEQUENCE [LARGE SCALE GENOMIC DNA]</scope>
    <source>
        <strain evidence="6 7">CPCC 201354</strain>
    </source>
</reference>
<dbReference type="PROSITE" id="PS50893">
    <property type="entry name" value="ABC_TRANSPORTER_2"/>
    <property type="match status" value="1"/>
</dbReference>
<dbReference type="GO" id="GO:0005524">
    <property type="term" value="F:ATP binding"/>
    <property type="evidence" value="ECO:0007669"/>
    <property type="project" value="UniProtKB-KW"/>
</dbReference>
<dbReference type="InterPro" id="IPR003439">
    <property type="entry name" value="ABC_transporter-like_ATP-bd"/>
</dbReference>
<dbReference type="Pfam" id="PF00005">
    <property type="entry name" value="ABC_tran"/>
    <property type="match status" value="1"/>
</dbReference>
<evidence type="ECO:0000256" key="2">
    <source>
        <dbReference type="ARBA" id="ARBA00022448"/>
    </source>
</evidence>
<feature type="domain" description="ABC transporter" evidence="5">
    <location>
        <begin position="16"/>
        <end position="241"/>
    </location>
</feature>
<dbReference type="PROSITE" id="PS00211">
    <property type="entry name" value="ABC_TRANSPORTER_1"/>
    <property type="match status" value="1"/>
</dbReference>
<dbReference type="PANTHER" id="PTHR43335">
    <property type="entry name" value="ABC TRANSPORTER, ATP-BINDING PROTEIN"/>
    <property type="match status" value="1"/>
</dbReference>
<evidence type="ECO:0000256" key="1">
    <source>
        <dbReference type="ARBA" id="ARBA00005417"/>
    </source>
</evidence>
<dbReference type="STRING" id="504805.SAMN05421505_11169"/>
<dbReference type="InterPro" id="IPR003593">
    <property type="entry name" value="AAA+_ATPase"/>
</dbReference>
<evidence type="ECO:0000259" key="5">
    <source>
        <dbReference type="PROSITE" id="PS50893"/>
    </source>
</evidence>
<dbReference type="GO" id="GO:0016887">
    <property type="term" value="F:ATP hydrolysis activity"/>
    <property type="evidence" value="ECO:0007669"/>
    <property type="project" value="InterPro"/>
</dbReference>
<dbReference type="RefSeq" id="WP_245691061.1">
    <property type="nucleotide sequence ID" value="NZ_FNCN01000011.1"/>
</dbReference>
<accession>A0A1G7ZIZ5</accession>
<dbReference type="InterPro" id="IPR017871">
    <property type="entry name" value="ABC_transporter-like_CS"/>
</dbReference>
<keyword evidence="3" id="KW-0547">Nucleotide-binding</keyword>
<dbReference type="Proteomes" id="UP000198923">
    <property type="component" value="Unassembled WGS sequence"/>
</dbReference>
<dbReference type="Gene3D" id="3.40.50.300">
    <property type="entry name" value="P-loop containing nucleotide triphosphate hydrolases"/>
    <property type="match status" value="1"/>
</dbReference>
<evidence type="ECO:0000313" key="7">
    <source>
        <dbReference type="Proteomes" id="UP000198923"/>
    </source>
</evidence>
<dbReference type="SMART" id="SM00382">
    <property type="entry name" value="AAA"/>
    <property type="match status" value="1"/>
</dbReference>
<evidence type="ECO:0000313" key="6">
    <source>
        <dbReference type="EMBL" id="SDH08526.1"/>
    </source>
</evidence>
<evidence type="ECO:0000256" key="4">
    <source>
        <dbReference type="ARBA" id="ARBA00022840"/>
    </source>
</evidence>
<sequence>MLPTESATRSAYAVGIRAEGLTKQYGDKAAVSDLSFSAEPGVITGFLGPNGSGKSTTLRMLLGLVRPTQGKITIGGHHIAELDDPARTIGTLLDARAIHPHRTAQDHLLAFAHAAGLGRERVDEVLEIVGLTDAATRRAGEYSLGMKQRLGIATALLGDPGVLVFDEPLNGLDPEGIRWIRTLMRKMAAEGRTILFSSHLMSEMELTADNLIVIGQGRLIAESTLDEFVRAHTTQGVTVRTASRVELVRALNRAGIKLEETPDSGLLVHGVDSATVGRIAAAEGIALEELTKVRESLEDIFLRLTHDVTDYGSQPA</sequence>
<name>A0A1G7ZIZ5_9ACTN</name>
<dbReference type="AlphaFoldDB" id="A0A1G7ZIZ5"/>
<keyword evidence="7" id="KW-1185">Reference proteome</keyword>
<keyword evidence="2" id="KW-0813">Transport</keyword>
<dbReference type="PANTHER" id="PTHR43335:SF4">
    <property type="entry name" value="ABC TRANSPORTER, ATP-BINDING PROTEIN"/>
    <property type="match status" value="1"/>
</dbReference>
<organism evidence="6 7">
    <name type="scientific">Sinosporangium album</name>
    <dbReference type="NCBI Taxonomy" id="504805"/>
    <lineage>
        <taxon>Bacteria</taxon>
        <taxon>Bacillati</taxon>
        <taxon>Actinomycetota</taxon>
        <taxon>Actinomycetes</taxon>
        <taxon>Streptosporangiales</taxon>
        <taxon>Streptosporangiaceae</taxon>
        <taxon>Sinosporangium</taxon>
    </lineage>
</organism>
<gene>
    <name evidence="6" type="ORF">SAMN05421505_11169</name>
</gene>
<evidence type="ECO:0000256" key="3">
    <source>
        <dbReference type="ARBA" id="ARBA00022741"/>
    </source>
</evidence>
<proteinExistence type="inferred from homology"/>